<accession>A0A9P4L7L3</accession>
<dbReference type="GeneID" id="63843756"/>
<sequence>MRSDPQIEIHRDVAPPLCANGSVVPSSHGLNYTLYCDLGITGDDHGTPTVQSFQDCVDGCTKKRPACFAAVWDPDGEHCYHRYGNFIAIMRNLVGRTGLRSAVVSASQMGERQNVSDHQCPYPNLSRQKTKTGMEFQVLCGAYIRHYGDPVMVHTLTMEDCMERCAEHHPFCNAISFNTDIIGSGWLNCMIEVGADLVAVPYTRTLAHSAIFVEHPLEIAKCRNDSVVRSQDGRVFRTSCTDLRKLDDANMPPISTSHEISLERCLKTCTKANSTCMAIIFDDGLQQGFQNCYLFDGVPPVNIRDNNVTFVYHESLFSHYQSPPPVQKVPQRRAWIASAVVSPIVGFALLFALIWYCLKRKRSTSEKKCKKLS</sequence>
<dbReference type="PROSITE" id="PS50948">
    <property type="entry name" value="PAN"/>
    <property type="match status" value="1"/>
</dbReference>
<evidence type="ECO:0000313" key="3">
    <source>
        <dbReference type="EMBL" id="KAF1845090.1"/>
    </source>
</evidence>
<dbReference type="OrthoDB" id="3943216at2759"/>
<evidence type="ECO:0000256" key="1">
    <source>
        <dbReference type="SAM" id="Phobius"/>
    </source>
</evidence>
<keyword evidence="4" id="KW-1185">Reference proteome</keyword>
<dbReference type="InterPro" id="IPR003609">
    <property type="entry name" value="Pan_app"/>
</dbReference>
<protein>
    <recommendedName>
        <fullName evidence="2">Apple domain-containing protein</fullName>
    </recommendedName>
</protein>
<dbReference type="Proteomes" id="UP000800039">
    <property type="component" value="Unassembled WGS sequence"/>
</dbReference>
<evidence type="ECO:0000313" key="4">
    <source>
        <dbReference type="Proteomes" id="UP000800039"/>
    </source>
</evidence>
<proteinExistence type="predicted"/>
<evidence type="ECO:0000259" key="2">
    <source>
        <dbReference type="PROSITE" id="PS50948"/>
    </source>
</evidence>
<reference evidence="3" key="1">
    <citation type="submission" date="2020-01" db="EMBL/GenBank/DDBJ databases">
        <authorList>
            <consortium name="DOE Joint Genome Institute"/>
            <person name="Haridas S."/>
            <person name="Albert R."/>
            <person name="Binder M."/>
            <person name="Bloem J."/>
            <person name="Labutti K."/>
            <person name="Salamov A."/>
            <person name="Andreopoulos B."/>
            <person name="Baker S.E."/>
            <person name="Barry K."/>
            <person name="Bills G."/>
            <person name="Bluhm B.H."/>
            <person name="Cannon C."/>
            <person name="Castanera R."/>
            <person name="Culley D.E."/>
            <person name="Daum C."/>
            <person name="Ezra D."/>
            <person name="Gonzalez J.B."/>
            <person name="Henrissat B."/>
            <person name="Kuo A."/>
            <person name="Liang C."/>
            <person name="Lipzen A."/>
            <person name="Lutzoni F."/>
            <person name="Magnuson J."/>
            <person name="Mondo S."/>
            <person name="Nolan M."/>
            <person name="Ohm R."/>
            <person name="Pangilinan J."/>
            <person name="Park H.-J."/>
            <person name="Ramirez L."/>
            <person name="Alfaro M."/>
            <person name="Sun H."/>
            <person name="Tritt A."/>
            <person name="Yoshinaga Y."/>
            <person name="Zwiers L.-H."/>
            <person name="Turgeon B.G."/>
            <person name="Goodwin S.B."/>
            <person name="Spatafora J.W."/>
            <person name="Crous P.W."/>
            <person name="Grigoriev I.V."/>
        </authorList>
    </citation>
    <scope>NUCLEOTIDE SEQUENCE</scope>
    <source>
        <strain evidence="3">CBS 394.84</strain>
    </source>
</reference>
<name>A0A9P4L7L3_9PLEO</name>
<keyword evidence="1" id="KW-0812">Transmembrane</keyword>
<keyword evidence="1" id="KW-0472">Membrane</keyword>
<dbReference type="AlphaFoldDB" id="A0A9P4L7L3"/>
<dbReference type="SMART" id="SM00473">
    <property type="entry name" value="PAN_AP"/>
    <property type="match status" value="1"/>
</dbReference>
<comment type="caution">
    <text evidence="3">The sequence shown here is derived from an EMBL/GenBank/DDBJ whole genome shotgun (WGS) entry which is preliminary data.</text>
</comment>
<gene>
    <name evidence="3" type="ORF">K460DRAFT_102953</name>
</gene>
<feature type="transmembrane region" description="Helical" evidence="1">
    <location>
        <begin position="334"/>
        <end position="358"/>
    </location>
</feature>
<organism evidence="3 4">
    <name type="scientific">Cucurbitaria berberidis CBS 394.84</name>
    <dbReference type="NCBI Taxonomy" id="1168544"/>
    <lineage>
        <taxon>Eukaryota</taxon>
        <taxon>Fungi</taxon>
        <taxon>Dikarya</taxon>
        <taxon>Ascomycota</taxon>
        <taxon>Pezizomycotina</taxon>
        <taxon>Dothideomycetes</taxon>
        <taxon>Pleosporomycetidae</taxon>
        <taxon>Pleosporales</taxon>
        <taxon>Pleosporineae</taxon>
        <taxon>Cucurbitariaceae</taxon>
        <taxon>Cucurbitaria</taxon>
    </lineage>
</organism>
<dbReference type="Pfam" id="PF14295">
    <property type="entry name" value="PAN_4"/>
    <property type="match status" value="2"/>
</dbReference>
<feature type="domain" description="Apple" evidence="2">
    <location>
        <begin position="240"/>
        <end position="316"/>
    </location>
</feature>
<dbReference type="EMBL" id="ML976616">
    <property type="protein sequence ID" value="KAF1845090.1"/>
    <property type="molecule type" value="Genomic_DNA"/>
</dbReference>
<dbReference type="RefSeq" id="XP_040787653.1">
    <property type="nucleotide sequence ID" value="XM_040926505.1"/>
</dbReference>
<keyword evidence="1" id="KW-1133">Transmembrane helix</keyword>